<dbReference type="GO" id="GO:0005829">
    <property type="term" value="C:cytosol"/>
    <property type="evidence" value="ECO:0007669"/>
    <property type="project" value="TreeGrafter"/>
</dbReference>
<evidence type="ECO:0000256" key="4">
    <source>
        <dbReference type="ARBA" id="ARBA00022813"/>
    </source>
</evidence>
<comment type="PTM">
    <text evidence="9 12">Is synthesized initially as an inactive proenzyme, which is activated by self-cleavage at a specific serine bond to produce a beta-subunit with a hydroxyl group at its C-terminus and an alpha-subunit with a pyruvoyl group at its N-terminus.</text>
</comment>
<comment type="catalytic activity">
    <reaction evidence="9">
        <text>L-aspartate + H(+) = beta-alanine + CO2</text>
        <dbReference type="Rhea" id="RHEA:19497"/>
        <dbReference type="ChEBI" id="CHEBI:15378"/>
        <dbReference type="ChEBI" id="CHEBI:16526"/>
        <dbReference type="ChEBI" id="CHEBI:29991"/>
        <dbReference type="ChEBI" id="CHEBI:57966"/>
        <dbReference type="EC" id="4.1.1.11"/>
    </reaction>
</comment>
<feature type="chain" id="PRO_5023468140" description="Aspartate 1-decarboxylase beta chain" evidence="9 13">
    <location>
        <begin position="1"/>
        <end position="24"/>
    </location>
</feature>
<evidence type="ECO:0000256" key="12">
    <source>
        <dbReference type="PIRSR" id="PIRSR006246-3"/>
    </source>
</evidence>
<dbReference type="PANTHER" id="PTHR21012">
    <property type="entry name" value="ASPARTATE 1-DECARBOXYLASE"/>
    <property type="match status" value="1"/>
</dbReference>
<evidence type="ECO:0000256" key="13">
    <source>
        <dbReference type="PIRSR" id="PIRSR006246-5"/>
    </source>
</evidence>
<dbReference type="OrthoDB" id="9803983at2"/>
<evidence type="ECO:0000256" key="6">
    <source>
        <dbReference type="ARBA" id="ARBA00023239"/>
    </source>
</evidence>
<dbReference type="NCBIfam" id="TIGR00223">
    <property type="entry name" value="panD"/>
    <property type="match status" value="1"/>
</dbReference>
<protein>
    <recommendedName>
        <fullName evidence="9">Aspartate 1-decarboxylase</fullName>
        <ecNumber evidence="9">4.1.1.11</ecNumber>
    </recommendedName>
    <alternativeName>
        <fullName evidence="9">Aspartate alpha-decarboxylase</fullName>
    </alternativeName>
    <component>
        <recommendedName>
            <fullName evidence="9">Aspartate 1-decarboxylase beta chain</fullName>
        </recommendedName>
    </component>
    <component>
        <recommendedName>
            <fullName evidence="9">Aspartate 1-decarboxylase alpha chain</fullName>
        </recommendedName>
    </component>
</protein>
<feature type="binding site" evidence="9 11">
    <location>
        <begin position="71"/>
        <end position="73"/>
    </location>
    <ligand>
        <name>substrate</name>
    </ligand>
</feature>
<feature type="active site" description="Proton donor" evidence="9 10">
    <location>
        <position position="58"/>
    </location>
</feature>
<comment type="subunit">
    <text evidence="9">Heterooctamer of four alpha and four beta subunits.</text>
</comment>
<dbReference type="Proteomes" id="UP000315648">
    <property type="component" value="Unassembled WGS sequence"/>
</dbReference>
<dbReference type="EMBL" id="VMBG01000003">
    <property type="protein sequence ID" value="TSJ75777.1"/>
    <property type="molecule type" value="Genomic_DNA"/>
</dbReference>
<keyword evidence="8 9" id="KW-0670">Pyruvate</keyword>
<keyword evidence="3 9" id="KW-0210">Decarboxylase</keyword>
<evidence type="ECO:0000256" key="7">
    <source>
        <dbReference type="ARBA" id="ARBA00023270"/>
    </source>
</evidence>
<gene>
    <name evidence="9" type="primary">panD</name>
    <name evidence="14" type="ORF">FPL22_16055</name>
</gene>
<comment type="similarity">
    <text evidence="9">Belongs to the PanD family.</text>
</comment>
<accession>A0A556QGM3</accession>
<keyword evidence="2 9" id="KW-0566">Pantothenate biosynthesis</keyword>
<evidence type="ECO:0000313" key="15">
    <source>
        <dbReference type="Proteomes" id="UP000315648"/>
    </source>
</evidence>
<feature type="active site" description="Schiff-base intermediate with substrate; via pyruvic acid" evidence="9 10">
    <location>
        <position position="25"/>
    </location>
</feature>
<dbReference type="UniPathway" id="UPA00028">
    <property type="reaction ID" value="UER00002"/>
</dbReference>
<proteinExistence type="inferred from homology"/>
<evidence type="ECO:0000256" key="5">
    <source>
        <dbReference type="ARBA" id="ARBA00023145"/>
    </source>
</evidence>
<evidence type="ECO:0000313" key="14">
    <source>
        <dbReference type="EMBL" id="TSJ75777.1"/>
    </source>
</evidence>
<dbReference type="RefSeq" id="WP_144354050.1">
    <property type="nucleotide sequence ID" value="NZ_CBCRVV010000004.1"/>
</dbReference>
<evidence type="ECO:0000256" key="10">
    <source>
        <dbReference type="PIRSR" id="PIRSR006246-1"/>
    </source>
</evidence>
<feature type="chain" id="PRO_5023468138" description="Aspartate 1-decarboxylase alpha chain" evidence="9 13">
    <location>
        <begin position="25"/>
        <end position="123"/>
    </location>
</feature>
<reference evidence="14 15" key="1">
    <citation type="submission" date="2019-07" db="EMBL/GenBank/DDBJ databases">
        <title>Description of 53C-WASEF.</title>
        <authorList>
            <person name="Pitt A."/>
            <person name="Hahn M.W."/>
        </authorList>
    </citation>
    <scope>NUCLEOTIDE SEQUENCE [LARGE SCALE GENOMIC DNA]</scope>
    <source>
        <strain evidence="14 15">53C-WASEF</strain>
    </source>
</reference>
<evidence type="ECO:0000256" key="11">
    <source>
        <dbReference type="PIRSR" id="PIRSR006246-2"/>
    </source>
</evidence>
<keyword evidence="15" id="KW-1185">Reference proteome</keyword>
<comment type="pathway">
    <text evidence="9">Cofactor biosynthesis; (R)-pantothenate biosynthesis; beta-alanine from L-aspartate: step 1/1.</text>
</comment>
<evidence type="ECO:0000256" key="2">
    <source>
        <dbReference type="ARBA" id="ARBA00022655"/>
    </source>
</evidence>
<keyword evidence="4 9" id="KW-0068">Autocatalytic cleavage</keyword>
<evidence type="ECO:0000256" key="8">
    <source>
        <dbReference type="ARBA" id="ARBA00023317"/>
    </source>
</evidence>
<feature type="modified residue" description="Pyruvic acid (Ser)" evidence="9 12">
    <location>
        <position position="25"/>
    </location>
</feature>
<dbReference type="PIRSF" id="PIRSF006246">
    <property type="entry name" value="Asp_decarbox"/>
    <property type="match status" value="1"/>
</dbReference>
<keyword evidence="6 9" id="KW-0456">Lyase</keyword>
<dbReference type="GO" id="GO:0006523">
    <property type="term" value="P:alanine biosynthetic process"/>
    <property type="evidence" value="ECO:0007669"/>
    <property type="project" value="InterPro"/>
</dbReference>
<dbReference type="CDD" id="cd06919">
    <property type="entry name" value="Asp_decarbox"/>
    <property type="match status" value="1"/>
</dbReference>
<evidence type="ECO:0000256" key="3">
    <source>
        <dbReference type="ARBA" id="ARBA00022793"/>
    </source>
</evidence>
<keyword evidence="7 9" id="KW-0704">Schiff base</keyword>
<dbReference type="HAMAP" id="MF_00446">
    <property type="entry name" value="PanD"/>
    <property type="match status" value="1"/>
</dbReference>
<dbReference type="InterPro" id="IPR003190">
    <property type="entry name" value="Asp_decarbox"/>
</dbReference>
<keyword evidence="5 9" id="KW-0865">Zymogen</keyword>
<dbReference type="InterPro" id="IPR009010">
    <property type="entry name" value="Asp_de-COase-like_dom_sf"/>
</dbReference>
<dbReference type="GO" id="GO:0004068">
    <property type="term" value="F:aspartate 1-decarboxylase activity"/>
    <property type="evidence" value="ECO:0007669"/>
    <property type="project" value="UniProtKB-UniRule"/>
</dbReference>
<dbReference type="GO" id="GO:0015940">
    <property type="term" value="P:pantothenate biosynthetic process"/>
    <property type="evidence" value="ECO:0007669"/>
    <property type="project" value="UniProtKB-UniRule"/>
</dbReference>
<comment type="caution">
    <text evidence="14">The sequence shown here is derived from an EMBL/GenBank/DDBJ whole genome shotgun (WGS) entry which is preliminary data.</text>
</comment>
<keyword evidence="1 9" id="KW-0963">Cytoplasm</keyword>
<comment type="function">
    <text evidence="9">Catalyzes the pyruvoyl-dependent decarboxylation of aspartate to produce beta-alanine.</text>
</comment>
<evidence type="ECO:0000256" key="1">
    <source>
        <dbReference type="ARBA" id="ARBA00022490"/>
    </source>
</evidence>
<dbReference type="Pfam" id="PF02261">
    <property type="entry name" value="Asp_decarbox"/>
    <property type="match status" value="1"/>
</dbReference>
<dbReference type="PANTHER" id="PTHR21012:SF0">
    <property type="entry name" value="ASPARTATE 1-DECARBOXYLASE"/>
    <property type="match status" value="1"/>
</dbReference>
<comment type="subcellular location">
    <subcellularLocation>
        <location evidence="9">Cytoplasm</location>
    </subcellularLocation>
</comment>
<organism evidence="14 15">
    <name type="scientific">Rariglobus hedericola</name>
    <dbReference type="NCBI Taxonomy" id="2597822"/>
    <lineage>
        <taxon>Bacteria</taxon>
        <taxon>Pseudomonadati</taxon>
        <taxon>Verrucomicrobiota</taxon>
        <taxon>Opitutia</taxon>
        <taxon>Opitutales</taxon>
        <taxon>Opitutaceae</taxon>
        <taxon>Rariglobus</taxon>
    </lineage>
</organism>
<feature type="binding site" evidence="9 11">
    <location>
        <position position="57"/>
    </location>
    <ligand>
        <name>substrate</name>
    </ligand>
</feature>
<dbReference type="AlphaFoldDB" id="A0A556QGM3"/>
<comment type="cofactor">
    <cofactor evidence="9 10">
        <name>pyruvate</name>
        <dbReference type="ChEBI" id="CHEBI:15361"/>
    </cofactor>
    <text evidence="9 10">Binds 1 pyruvoyl group covalently per subunit.</text>
</comment>
<dbReference type="Gene3D" id="2.40.40.20">
    <property type="match status" value="1"/>
</dbReference>
<dbReference type="EC" id="4.1.1.11" evidence="9"/>
<name>A0A556QGM3_9BACT</name>
<evidence type="ECO:0000256" key="9">
    <source>
        <dbReference type="HAMAP-Rule" id="MF_00446"/>
    </source>
</evidence>
<sequence length="123" mass="13336">MYSTFLKTKLHRATITAADPEYEGSVTVDRDLCKAAGLREFEQVDVLDINNGARFTTYVIYGGPGEIQVNGAAARLVNPGDLAIIIAYCRLPEDMIAGHKPRVVLLGPGNKITGSHEHAMIQP</sequence>
<dbReference type="SUPFAM" id="SSF50692">
    <property type="entry name" value="ADC-like"/>
    <property type="match status" value="1"/>
</dbReference>